<reference evidence="3" key="2">
    <citation type="submission" date="2021-04" db="EMBL/GenBank/DDBJ databases">
        <authorList>
            <person name="Gilroy R."/>
        </authorList>
    </citation>
    <scope>NUCLEOTIDE SEQUENCE</scope>
    <source>
        <strain evidence="3">ChiGjej6B6-14162</strain>
    </source>
</reference>
<dbReference type="Proteomes" id="UP000886740">
    <property type="component" value="Unassembled WGS sequence"/>
</dbReference>
<dbReference type="GO" id="GO:0005829">
    <property type="term" value="C:cytosol"/>
    <property type="evidence" value="ECO:0007669"/>
    <property type="project" value="TreeGrafter"/>
</dbReference>
<organism evidence="3 4">
    <name type="scientific">Candidatus Parabacteroides intestinipullorum</name>
    <dbReference type="NCBI Taxonomy" id="2838723"/>
    <lineage>
        <taxon>Bacteria</taxon>
        <taxon>Pseudomonadati</taxon>
        <taxon>Bacteroidota</taxon>
        <taxon>Bacteroidia</taxon>
        <taxon>Bacteroidales</taxon>
        <taxon>Tannerellaceae</taxon>
        <taxon>Parabacteroides</taxon>
    </lineage>
</organism>
<dbReference type="NCBIfam" id="TIGR00566">
    <property type="entry name" value="trpG_papA"/>
    <property type="match status" value="1"/>
</dbReference>
<dbReference type="InterPro" id="IPR050472">
    <property type="entry name" value="Anth_synth/Amidotransfase"/>
</dbReference>
<dbReference type="Gene3D" id="3.40.50.880">
    <property type="match status" value="1"/>
</dbReference>
<dbReference type="PRINTS" id="PR00097">
    <property type="entry name" value="ANTSNTHASEII"/>
</dbReference>
<dbReference type="PROSITE" id="PS51273">
    <property type="entry name" value="GATASE_TYPE_1"/>
    <property type="match status" value="1"/>
</dbReference>
<dbReference type="GO" id="GO:0004049">
    <property type="term" value="F:anthranilate synthase activity"/>
    <property type="evidence" value="ECO:0007669"/>
    <property type="project" value="TreeGrafter"/>
</dbReference>
<dbReference type="FunFam" id="3.40.50.880:FF:000003">
    <property type="entry name" value="Anthranilate synthase component II"/>
    <property type="match status" value="1"/>
</dbReference>
<dbReference type="InterPro" id="IPR006221">
    <property type="entry name" value="TrpG/PapA_dom"/>
</dbReference>
<dbReference type="AlphaFoldDB" id="A0A9D2BHU6"/>
<dbReference type="GO" id="GO:0000162">
    <property type="term" value="P:L-tryptophan biosynthetic process"/>
    <property type="evidence" value="ECO:0007669"/>
    <property type="project" value="TreeGrafter"/>
</dbReference>
<dbReference type="PANTHER" id="PTHR43418">
    <property type="entry name" value="MULTIFUNCTIONAL TRYPTOPHAN BIOSYNTHESIS PROTEIN-RELATED"/>
    <property type="match status" value="1"/>
</dbReference>
<reference evidence="3" key="1">
    <citation type="journal article" date="2021" name="PeerJ">
        <title>Extensive microbial diversity within the chicken gut microbiome revealed by metagenomics and culture.</title>
        <authorList>
            <person name="Gilroy R."/>
            <person name="Ravi A."/>
            <person name="Getino M."/>
            <person name="Pursley I."/>
            <person name="Horton D.L."/>
            <person name="Alikhan N.F."/>
            <person name="Baker D."/>
            <person name="Gharbi K."/>
            <person name="Hall N."/>
            <person name="Watson M."/>
            <person name="Adriaenssens E.M."/>
            <person name="Foster-Nyarko E."/>
            <person name="Jarju S."/>
            <person name="Secka A."/>
            <person name="Antonio M."/>
            <person name="Oren A."/>
            <person name="Chaudhuri R.R."/>
            <person name="La Ragione R."/>
            <person name="Hildebrand F."/>
            <person name="Pallen M.J."/>
        </authorList>
    </citation>
    <scope>NUCLEOTIDE SEQUENCE</scope>
    <source>
        <strain evidence="3">ChiGjej6B6-14162</strain>
    </source>
</reference>
<dbReference type="InterPro" id="IPR017926">
    <property type="entry name" value="GATASE"/>
</dbReference>
<name>A0A9D2BHU6_9BACT</name>
<evidence type="ECO:0000313" key="4">
    <source>
        <dbReference type="Proteomes" id="UP000886740"/>
    </source>
</evidence>
<accession>A0A9D2BHU6</accession>
<evidence type="ECO:0000256" key="1">
    <source>
        <dbReference type="ARBA" id="ARBA00022962"/>
    </source>
</evidence>
<keyword evidence="1" id="KW-0315">Glutamine amidotransferase</keyword>
<dbReference type="PRINTS" id="PR00096">
    <property type="entry name" value="GATASE"/>
</dbReference>
<protein>
    <submittedName>
        <fullName evidence="3">Aminodeoxychorismate/anthranilate synthase component II</fullName>
    </submittedName>
</protein>
<sequence length="194" mass="22219">MKRVLVVDNYDSFVYNLVQILREEPTCSFEVVTNDHIPFDRLNEFDRLLLSPGPGVPEEAGDLLPLIDRCYQSHAMLGVCLGHQAIGQYFGARLTQMPAPKHGHPTSLKILDHQDILYKQLSEPILVGRYHSWLLSPSSFPSCLHITATDEEGHIMSFTHKRLPIYGVQFHPESILTPQGRYMVRNFLRLQREP</sequence>
<comment type="caution">
    <text evidence="3">The sequence shown here is derived from an EMBL/GenBank/DDBJ whole genome shotgun (WGS) entry which is preliminary data.</text>
</comment>
<evidence type="ECO:0000313" key="3">
    <source>
        <dbReference type="EMBL" id="HIX75794.1"/>
    </source>
</evidence>
<dbReference type="InterPro" id="IPR029062">
    <property type="entry name" value="Class_I_gatase-like"/>
</dbReference>
<feature type="domain" description="Glutamine amidotransferase" evidence="2">
    <location>
        <begin position="5"/>
        <end position="188"/>
    </location>
</feature>
<dbReference type="PANTHER" id="PTHR43418:SF4">
    <property type="entry name" value="MULTIFUNCTIONAL TRYPTOPHAN BIOSYNTHESIS PROTEIN"/>
    <property type="match status" value="1"/>
</dbReference>
<proteinExistence type="predicted"/>
<dbReference type="EMBL" id="DXEL01000085">
    <property type="protein sequence ID" value="HIX75794.1"/>
    <property type="molecule type" value="Genomic_DNA"/>
</dbReference>
<dbReference type="PRINTS" id="PR00099">
    <property type="entry name" value="CPSGATASE"/>
</dbReference>
<evidence type="ECO:0000259" key="2">
    <source>
        <dbReference type="Pfam" id="PF00117"/>
    </source>
</evidence>
<gene>
    <name evidence="3" type="ORF">H9977_12295</name>
</gene>
<dbReference type="Pfam" id="PF00117">
    <property type="entry name" value="GATase"/>
    <property type="match status" value="1"/>
</dbReference>
<dbReference type="CDD" id="cd01743">
    <property type="entry name" value="GATase1_Anthranilate_Synthase"/>
    <property type="match status" value="1"/>
</dbReference>
<dbReference type="SUPFAM" id="SSF52317">
    <property type="entry name" value="Class I glutamine amidotransferase-like"/>
    <property type="match status" value="1"/>
</dbReference>